<gene>
    <name evidence="8" type="primary">RTNLB5</name>
    <name evidence="8" type="ORF">KSP39_PZI008800</name>
</gene>
<dbReference type="Pfam" id="PF02453">
    <property type="entry name" value="Reticulon"/>
    <property type="match status" value="1"/>
</dbReference>
<evidence type="ECO:0000259" key="7">
    <source>
        <dbReference type="PROSITE" id="PS50845"/>
    </source>
</evidence>
<comment type="subcellular location">
    <subcellularLocation>
        <location evidence="1 6">Endoplasmic reticulum membrane</location>
        <topology evidence="1 6">Multi-pass membrane protein</topology>
    </subcellularLocation>
</comment>
<evidence type="ECO:0000256" key="1">
    <source>
        <dbReference type="ARBA" id="ARBA00004477"/>
    </source>
</evidence>
<evidence type="ECO:0000256" key="3">
    <source>
        <dbReference type="ARBA" id="ARBA00022824"/>
    </source>
</evidence>
<dbReference type="PROSITE" id="PS50845">
    <property type="entry name" value="RETICULON"/>
    <property type="match status" value="1"/>
</dbReference>
<evidence type="ECO:0000256" key="4">
    <source>
        <dbReference type="ARBA" id="ARBA00022989"/>
    </source>
</evidence>
<dbReference type="GO" id="GO:0009617">
    <property type="term" value="P:response to bacterium"/>
    <property type="evidence" value="ECO:0007669"/>
    <property type="project" value="InterPro"/>
</dbReference>
<proteinExistence type="predicted"/>
<evidence type="ECO:0000313" key="8">
    <source>
        <dbReference type="EMBL" id="KAK8942835.1"/>
    </source>
</evidence>
<evidence type="ECO:0000256" key="2">
    <source>
        <dbReference type="ARBA" id="ARBA00022692"/>
    </source>
</evidence>
<dbReference type="PANTHER" id="PTHR10994">
    <property type="entry name" value="RETICULON"/>
    <property type="match status" value="1"/>
</dbReference>
<keyword evidence="9" id="KW-1185">Reference proteome</keyword>
<evidence type="ECO:0000256" key="6">
    <source>
        <dbReference type="RuleBase" id="RU363132"/>
    </source>
</evidence>
<dbReference type="Proteomes" id="UP001418222">
    <property type="component" value="Unassembled WGS sequence"/>
</dbReference>
<keyword evidence="2 6" id="KW-0812">Transmembrane</keyword>
<dbReference type="EMBL" id="JBBWWQ010000007">
    <property type="protein sequence ID" value="KAK8942835.1"/>
    <property type="molecule type" value="Genomic_DNA"/>
</dbReference>
<keyword evidence="3 6" id="KW-0256">Endoplasmic reticulum</keyword>
<comment type="caution">
    <text evidence="8">The sequence shown here is derived from an EMBL/GenBank/DDBJ whole genome shotgun (WGS) entry which is preliminary data.</text>
</comment>
<dbReference type="InterPro" id="IPR045064">
    <property type="entry name" value="Reticulon-like"/>
</dbReference>
<dbReference type="GO" id="GO:0005789">
    <property type="term" value="C:endoplasmic reticulum membrane"/>
    <property type="evidence" value="ECO:0007669"/>
    <property type="project" value="UniProtKB-SubCell"/>
</dbReference>
<feature type="transmembrane region" description="Helical" evidence="6">
    <location>
        <begin position="94"/>
        <end position="113"/>
    </location>
</feature>
<evidence type="ECO:0000256" key="5">
    <source>
        <dbReference type="ARBA" id="ARBA00023136"/>
    </source>
</evidence>
<protein>
    <recommendedName>
        <fullName evidence="6">Reticulon-like protein</fullName>
    </recommendedName>
</protein>
<dbReference type="PANTHER" id="PTHR10994:SF177">
    <property type="entry name" value="RETICULON-LIKE PROTEIN B15"/>
    <property type="match status" value="1"/>
</dbReference>
<sequence>MSEGADRVYLSEHVHEEIHEYKRSSSSSSDSDKDDPSLCKARKKHLFGRKEPLHALLGGGRSADIILWRNKHLSSAILAGVTLIWLLFEWVGYHLLTFICHSLILFLAALFLWSNAASFLNRNPPEFPEIILSEELFLTITHAVKYQINEAFASFHFFASGKDLKTFVMVIGSLWILSIISSWFSFLTLFYIVFVATNVAPALYEKYEDDVDSAAETAMVLIKSQYSALSKYILKKIPGGYSFSNNKKEC</sequence>
<evidence type="ECO:0000313" key="9">
    <source>
        <dbReference type="Proteomes" id="UP001418222"/>
    </source>
</evidence>
<feature type="domain" description="Reticulon" evidence="7">
    <location>
        <begin position="62"/>
        <end position="249"/>
    </location>
</feature>
<dbReference type="AlphaFoldDB" id="A0AAP0BLX8"/>
<accession>A0AAP0BLX8</accession>
<reference evidence="8 9" key="1">
    <citation type="journal article" date="2022" name="Nat. Plants">
        <title>Genomes of leafy and leafless Platanthera orchids illuminate the evolution of mycoheterotrophy.</title>
        <authorList>
            <person name="Li M.H."/>
            <person name="Liu K.W."/>
            <person name="Li Z."/>
            <person name="Lu H.C."/>
            <person name="Ye Q.L."/>
            <person name="Zhang D."/>
            <person name="Wang J.Y."/>
            <person name="Li Y.F."/>
            <person name="Zhong Z.M."/>
            <person name="Liu X."/>
            <person name="Yu X."/>
            <person name="Liu D.K."/>
            <person name="Tu X.D."/>
            <person name="Liu B."/>
            <person name="Hao Y."/>
            <person name="Liao X.Y."/>
            <person name="Jiang Y.T."/>
            <person name="Sun W.H."/>
            <person name="Chen J."/>
            <person name="Chen Y.Q."/>
            <person name="Ai Y."/>
            <person name="Zhai J.W."/>
            <person name="Wu S.S."/>
            <person name="Zhou Z."/>
            <person name="Hsiao Y.Y."/>
            <person name="Wu W.L."/>
            <person name="Chen Y.Y."/>
            <person name="Lin Y.F."/>
            <person name="Hsu J.L."/>
            <person name="Li C.Y."/>
            <person name="Wang Z.W."/>
            <person name="Zhao X."/>
            <person name="Zhong W.Y."/>
            <person name="Ma X.K."/>
            <person name="Ma L."/>
            <person name="Huang J."/>
            <person name="Chen G.Z."/>
            <person name="Huang M.Z."/>
            <person name="Huang L."/>
            <person name="Peng D.H."/>
            <person name="Luo Y.B."/>
            <person name="Zou S.Q."/>
            <person name="Chen S.P."/>
            <person name="Lan S."/>
            <person name="Tsai W.C."/>
            <person name="Van de Peer Y."/>
            <person name="Liu Z.J."/>
        </authorList>
    </citation>
    <scope>NUCLEOTIDE SEQUENCE [LARGE SCALE GENOMIC DNA]</scope>
    <source>
        <strain evidence="8">Lor287</strain>
    </source>
</reference>
<keyword evidence="4 6" id="KW-1133">Transmembrane helix</keyword>
<organism evidence="8 9">
    <name type="scientific">Platanthera zijinensis</name>
    <dbReference type="NCBI Taxonomy" id="2320716"/>
    <lineage>
        <taxon>Eukaryota</taxon>
        <taxon>Viridiplantae</taxon>
        <taxon>Streptophyta</taxon>
        <taxon>Embryophyta</taxon>
        <taxon>Tracheophyta</taxon>
        <taxon>Spermatophyta</taxon>
        <taxon>Magnoliopsida</taxon>
        <taxon>Liliopsida</taxon>
        <taxon>Asparagales</taxon>
        <taxon>Orchidaceae</taxon>
        <taxon>Orchidoideae</taxon>
        <taxon>Orchideae</taxon>
        <taxon>Orchidinae</taxon>
        <taxon>Platanthera</taxon>
    </lineage>
</organism>
<feature type="transmembrane region" description="Helical" evidence="6">
    <location>
        <begin position="167"/>
        <end position="194"/>
    </location>
</feature>
<keyword evidence="5 6" id="KW-0472">Membrane</keyword>
<name>A0AAP0BLX8_9ASPA</name>
<dbReference type="InterPro" id="IPR003388">
    <property type="entry name" value="Reticulon"/>
</dbReference>